<evidence type="ECO:0000313" key="3">
    <source>
        <dbReference type="Proteomes" id="UP000183567"/>
    </source>
</evidence>
<dbReference type="Proteomes" id="UP000183567">
    <property type="component" value="Unassembled WGS sequence"/>
</dbReference>
<sequence>MQDGPEDRPEGTRGWAKGSQGTSQR</sequence>
<feature type="non-terminal residue" evidence="2">
    <location>
        <position position="25"/>
    </location>
</feature>
<gene>
    <name evidence="2" type="ORF">AZE42_13922</name>
</gene>
<accession>A0A1J8QP37</accession>
<protein>
    <submittedName>
        <fullName evidence="2">Uncharacterized protein</fullName>
    </submittedName>
</protein>
<reference evidence="2 3" key="1">
    <citation type="submission" date="2016-03" db="EMBL/GenBank/DDBJ databases">
        <title>Comparative genomics of the ectomycorrhizal sister species Rhizopogon vinicolor and Rhizopogon vesiculosus (Basidiomycota: Boletales) reveals a divergence of the mating type B locus.</title>
        <authorList>
            <person name="Mujic A.B."/>
            <person name="Kuo A."/>
            <person name="Tritt A."/>
            <person name="Lipzen A."/>
            <person name="Chen C."/>
            <person name="Johnson J."/>
            <person name="Sharma A."/>
            <person name="Barry K."/>
            <person name="Grigoriev I.V."/>
            <person name="Spatafora J.W."/>
        </authorList>
    </citation>
    <scope>NUCLEOTIDE SEQUENCE [LARGE SCALE GENOMIC DNA]</scope>
    <source>
        <strain evidence="2 3">AM-OR11-056</strain>
    </source>
</reference>
<evidence type="ECO:0000256" key="1">
    <source>
        <dbReference type="SAM" id="MobiDB-lite"/>
    </source>
</evidence>
<dbReference type="EMBL" id="LVVM01005200">
    <property type="protein sequence ID" value="OJA11162.1"/>
    <property type="molecule type" value="Genomic_DNA"/>
</dbReference>
<name>A0A1J8QP37_9AGAM</name>
<organism evidence="2 3">
    <name type="scientific">Rhizopogon vesiculosus</name>
    <dbReference type="NCBI Taxonomy" id="180088"/>
    <lineage>
        <taxon>Eukaryota</taxon>
        <taxon>Fungi</taxon>
        <taxon>Dikarya</taxon>
        <taxon>Basidiomycota</taxon>
        <taxon>Agaricomycotina</taxon>
        <taxon>Agaricomycetes</taxon>
        <taxon>Agaricomycetidae</taxon>
        <taxon>Boletales</taxon>
        <taxon>Suillineae</taxon>
        <taxon>Rhizopogonaceae</taxon>
        <taxon>Rhizopogon</taxon>
    </lineage>
</organism>
<dbReference type="AlphaFoldDB" id="A0A1J8QP37"/>
<proteinExistence type="predicted"/>
<evidence type="ECO:0000313" key="2">
    <source>
        <dbReference type="EMBL" id="OJA11162.1"/>
    </source>
</evidence>
<feature type="region of interest" description="Disordered" evidence="1">
    <location>
        <begin position="1"/>
        <end position="25"/>
    </location>
</feature>
<comment type="caution">
    <text evidence="2">The sequence shown here is derived from an EMBL/GenBank/DDBJ whole genome shotgun (WGS) entry which is preliminary data.</text>
</comment>
<keyword evidence="3" id="KW-1185">Reference proteome</keyword>
<feature type="compositionally biased region" description="Basic and acidic residues" evidence="1">
    <location>
        <begin position="1"/>
        <end position="11"/>
    </location>
</feature>